<dbReference type="GO" id="GO:0031507">
    <property type="term" value="P:heterochromatin formation"/>
    <property type="evidence" value="ECO:0007669"/>
    <property type="project" value="TreeGrafter"/>
</dbReference>
<dbReference type="GO" id="GO:0005882">
    <property type="term" value="C:intermediate filament"/>
    <property type="evidence" value="ECO:0007669"/>
    <property type="project" value="UniProtKB-KW"/>
</dbReference>
<dbReference type="Pfam" id="PF13499">
    <property type="entry name" value="EF-hand_7"/>
    <property type="match status" value="2"/>
</dbReference>
<evidence type="ECO:0000313" key="6">
    <source>
        <dbReference type="EMBL" id="CAF0837762.1"/>
    </source>
</evidence>
<dbReference type="InterPro" id="IPR011992">
    <property type="entry name" value="EF-hand-dom_pair"/>
</dbReference>
<dbReference type="PANTHER" id="PTHR45721">
    <property type="entry name" value="LAMIN DM0-RELATED"/>
    <property type="match status" value="1"/>
</dbReference>
<accession>A0A813V3P4</accession>
<dbReference type="Gene3D" id="1.20.5.1160">
    <property type="entry name" value="Vasodilator-stimulated phosphoprotein"/>
    <property type="match status" value="1"/>
</dbReference>
<dbReference type="GO" id="GO:0005509">
    <property type="term" value="F:calcium ion binding"/>
    <property type="evidence" value="ECO:0007669"/>
    <property type="project" value="InterPro"/>
</dbReference>
<feature type="domain" description="EF-hand" evidence="5">
    <location>
        <begin position="478"/>
        <end position="513"/>
    </location>
</feature>
<dbReference type="InterPro" id="IPR039008">
    <property type="entry name" value="IF_rod_dom"/>
</dbReference>
<feature type="domain" description="EF-hand" evidence="5">
    <location>
        <begin position="442"/>
        <end position="477"/>
    </location>
</feature>
<feature type="coiled-coil region" evidence="4">
    <location>
        <begin position="356"/>
        <end position="383"/>
    </location>
</feature>
<dbReference type="SUPFAM" id="SSF64593">
    <property type="entry name" value="Intermediate filament protein, coiled coil region"/>
    <property type="match status" value="1"/>
</dbReference>
<dbReference type="CDD" id="cd15898">
    <property type="entry name" value="EFh_PI-PLC"/>
    <property type="match status" value="1"/>
</dbReference>
<dbReference type="SMART" id="SM00054">
    <property type="entry name" value="EFh"/>
    <property type="match status" value="4"/>
</dbReference>
<dbReference type="PANTHER" id="PTHR45721:SF12">
    <property type="entry name" value="INTERMEDIATE FILAMENT PROTEIN IFA-1"/>
    <property type="match status" value="1"/>
</dbReference>
<feature type="coiled-coil region" evidence="4">
    <location>
        <begin position="37"/>
        <end position="78"/>
    </location>
</feature>
<dbReference type="PROSITE" id="PS50222">
    <property type="entry name" value="EF_HAND_2"/>
    <property type="match status" value="4"/>
</dbReference>
<dbReference type="Gene3D" id="1.10.238.10">
    <property type="entry name" value="EF-hand"/>
    <property type="match status" value="2"/>
</dbReference>
<organism evidence="6 7">
    <name type="scientific">Brachionus calyciflorus</name>
    <dbReference type="NCBI Taxonomy" id="104777"/>
    <lineage>
        <taxon>Eukaryota</taxon>
        <taxon>Metazoa</taxon>
        <taxon>Spiralia</taxon>
        <taxon>Gnathifera</taxon>
        <taxon>Rotifera</taxon>
        <taxon>Eurotatoria</taxon>
        <taxon>Monogononta</taxon>
        <taxon>Pseudotrocha</taxon>
        <taxon>Ploima</taxon>
        <taxon>Brachionidae</taxon>
        <taxon>Brachionus</taxon>
    </lineage>
</organism>
<keyword evidence="2" id="KW-0106">Calcium</keyword>
<dbReference type="InterPro" id="IPR002048">
    <property type="entry name" value="EF_hand_dom"/>
</dbReference>
<evidence type="ECO:0000259" key="5">
    <source>
        <dbReference type="PROSITE" id="PS50222"/>
    </source>
</evidence>
<feature type="domain" description="EF-hand" evidence="5">
    <location>
        <begin position="551"/>
        <end position="586"/>
    </location>
</feature>
<name>A0A813V3P4_9BILA</name>
<dbReference type="GO" id="GO:0007097">
    <property type="term" value="P:nuclear migration"/>
    <property type="evidence" value="ECO:0007669"/>
    <property type="project" value="TreeGrafter"/>
</dbReference>
<evidence type="ECO:0000256" key="4">
    <source>
        <dbReference type="SAM" id="Coils"/>
    </source>
</evidence>
<protein>
    <recommendedName>
        <fullName evidence="5">EF-hand domain-containing protein</fullName>
    </recommendedName>
</protein>
<keyword evidence="1" id="KW-0403">Intermediate filament</keyword>
<dbReference type="GO" id="GO:0005652">
    <property type="term" value="C:nuclear lamina"/>
    <property type="evidence" value="ECO:0007669"/>
    <property type="project" value="TreeGrafter"/>
</dbReference>
<evidence type="ECO:0000313" key="7">
    <source>
        <dbReference type="Proteomes" id="UP000663879"/>
    </source>
</evidence>
<sequence length="586" mass="67914">MSSLTAQSLKAATTLVAASRPEVETFTAIEQYTKNAVIKLKNSNFNEKNELKKLNSQLHAYLENVRALEALNKHLIAEVDRAKLVHFPTLMNKGSLDKDIETVRIRLEGESNDAVKYQTRIIESETLIQELNQRIRFYQAESESQKQKISVLQGQLEAFKGQRENLVRSALVAEDDIAREQTKQKKAEKDLESLRVSLRDSRLKNKSLEFEIQTILDELSFRKAVFNEEITELRTRPEGTILNPVDLSNFYKNELITAVRQIRQDFNQLSEQQLKDYKEHKENELTIATQVAEYERVVAEKARSKLEASIDVENFTASELQSNLSMTKSEISHLNSRNAELVQRLAGLENGLVEIKLKNREKLDRLQLEIEKLISENDSYANDIEYWDRVTRTKLESEIQTYRSILNCQIKLMQNSNLSYETYTNKTSTTTTTSSSSNTNSEAINILRQVFIYFDADKSGTINVREIDRILEKLNVKLSRDAYSKLMRDVDRNRSRDLDFEEFCNLMLPVFTGKFDDDDLWYAFKKFDLDGSNYITVAELKKILSNIGQNFSEYEIETMIRKVDSNFDGKLSFEEFRRLMKSPAFQ</sequence>
<dbReference type="CDD" id="cd00051">
    <property type="entry name" value="EFh"/>
    <property type="match status" value="1"/>
</dbReference>
<dbReference type="GO" id="GO:0006998">
    <property type="term" value="P:nuclear envelope organization"/>
    <property type="evidence" value="ECO:0007669"/>
    <property type="project" value="TreeGrafter"/>
</dbReference>
<evidence type="ECO:0000256" key="2">
    <source>
        <dbReference type="ARBA" id="ARBA00022837"/>
    </source>
</evidence>
<feature type="domain" description="EF-hand" evidence="5">
    <location>
        <begin position="515"/>
        <end position="550"/>
    </location>
</feature>
<comment type="caution">
    <text evidence="6">The sequence shown here is derived from an EMBL/GenBank/DDBJ whole genome shotgun (WGS) entry which is preliminary data.</text>
</comment>
<dbReference type="SUPFAM" id="SSF47473">
    <property type="entry name" value="EF-hand"/>
    <property type="match status" value="1"/>
</dbReference>
<dbReference type="EMBL" id="CAJNOC010001128">
    <property type="protein sequence ID" value="CAF0837762.1"/>
    <property type="molecule type" value="Genomic_DNA"/>
</dbReference>
<dbReference type="InterPro" id="IPR018247">
    <property type="entry name" value="EF_Hand_1_Ca_BS"/>
</dbReference>
<dbReference type="GO" id="GO:0051664">
    <property type="term" value="P:nuclear pore localization"/>
    <property type="evidence" value="ECO:0007669"/>
    <property type="project" value="TreeGrafter"/>
</dbReference>
<dbReference type="FunFam" id="1.10.238.10:FF:000001">
    <property type="entry name" value="Calmodulin 1"/>
    <property type="match status" value="1"/>
</dbReference>
<evidence type="ECO:0000256" key="3">
    <source>
        <dbReference type="ARBA" id="ARBA00023054"/>
    </source>
</evidence>
<proteinExistence type="predicted"/>
<keyword evidence="3 4" id="KW-0175">Coiled coil</keyword>
<dbReference type="GO" id="GO:0090435">
    <property type="term" value="P:protein localization to nuclear envelope"/>
    <property type="evidence" value="ECO:0007669"/>
    <property type="project" value="TreeGrafter"/>
</dbReference>
<reference evidence="6" key="1">
    <citation type="submission" date="2021-02" db="EMBL/GenBank/DDBJ databases">
        <authorList>
            <person name="Nowell W R."/>
        </authorList>
    </citation>
    <scope>NUCLEOTIDE SEQUENCE</scope>
    <source>
        <strain evidence="6">Ploen Becks lab</strain>
    </source>
</reference>
<dbReference type="AlphaFoldDB" id="A0A813V3P4"/>
<evidence type="ECO:0000256" key="1">
    <source>
        <dbReference type="ARBA" id="ARBA00022754"/>
    </source>
</evidence>
<gene>
    <name evidence="6" type="ORF">OXX778_LOCUS8290</name>
</gene>
<dbReference type="PROSITE" id="PS00018">
    <property type="entry name" value="EF_HAND_1"/>
    <property type="match status" value="3"/>
</dbReference>
<dbReference type="OrthoDB" id="186625at2759"/>
<keyword evidence="7" id="KW-1185">Reference proteome</keyword>
<feature type="coiled-coil region" evidence="4">
    <location>
        <begin position="114"/>
        <end position="148"/>
    </location>
</feature>
<dbReference type="GO" id="GO:0005200">
    <property type="term" value="F:structural constituent of cytoskeleton"/>
    <property type="evidence" value="ECO:0007669"/>
    <property type="project" value="TreeGrafter"/>
</dbReference>
<dbReference type="Pfam" id="PF00038">
    <property type="entry name" value="Filament"/>
    <property type="match status" value="1"/>
</dbReference>
<dbReference type="Proteomes" id="UP000663879">
    <property type="component" value="Unassembled WGS sequence"/>
</dbReference>